<comment type="caution">
    <text evidence="1">The sequence shown here is derived from an EMBL/GenBank/DDBJ whole genome shotgun (WGS) entry which is preliminary data.</text>
</comment>
<evidence type="ECO:0000313" key="2">
    <source>
        <dbReference type="Proteomes" id="UP001152531"/>
    </source>
</evidence>
<sequence>MEYSPSSTIETIEEDKDVYLYELNNLNNFNPLPPPPISDPYNYNGNNHGHSIHSGINGGLNHNNHNSLNPSNHIHPQIGYSNSPISNRQNSIQSSNSYPIDNDSQNNPSIFSNSNNSYNSIHDVDNSIYNLDYELGSFESIDSSINTPNHSFNNSFNSYSNHYNPNYFEYHNSNHVDSFDKEKFLSRNLSTTFSDVSPLNKYQEFTIESTPIHNNVNYSNINNTPKLPQLTTFHHHPSLPNLQLVNGEYDKGSQPSTPDSPIKTPVDFQLRRKKKSFNQINSPFNSPNLGISINGLGVSVETESPISTPAKKYTRRRLLPRSKNGCWICRIKHLKCDEIKPHCTSCVKYGINCDYSPDKPNYVVDKNLRNKKLIEITQIRKNNQKLRPKKSKKRLDD</sequence>
<gene>
    <name evidence="1" type="ORF">CLIB1444_06S02762</name>
</gene>
<organism evidence="1 2">
    <name type="scientific">[Candida] jaroonii</name>
    <dbReference type="NCBI Taxonomy" id="467808"/>
    <lineage>
        <taxon>Eukaryota</taxon>
        <taxon>Fungi</taxon>
        <taxon>Dikarya</taxon>
        <taxon>Ascomycota</taxon>
        <taxon>Saccharomycotina</taxon>
        <taxon>Pichiomycetes</taxon>
        <taxon>Debaryomycetaceae</taxon>
        <taxon>Yamadazyma</taxon>
    </lineage>
</organism>
<accession>A0ACA9Y8W1</accession>
<proteinExistence type="predicted"/>
<evidence type="ECO:0000313" key="1">
    <source>
        <dbReference type="EMBL" id="CAH6721464.1"/>
    </source>
</evidence>
<dbReference type="Proteomes" id="UP001152531">
    <property type="component" value="Unassembled WGS sequence"/>
</dbReference>
<dbReference type="EMBL" id="CALSDN010000006">
    <property type="protein sequence ID" value="CAH6721464.1"/>
    <property type="molecule type" value="Genomic_DNA"/>
</dbReference>
<reference evidence="1" key="1">
    <citation type="submission" date="2022-06" db="EMBL/GenBank/DDBJ databases">
        <authorList>
            <person name="Legras J.-L."/>
            <person name="Devillers H."/>
            <person name="Grondin C."/>
        </authorList>
    </citation>
    <scope>NUCLEOTIDE SEQUENCE</scope>
    <source>
        <strain evidence="1">CLIB 1444</strain>
    </source>
</reference>
<protein>
    <submittedName>
        <fullName evidence="1">Uncharacterized protein</fullName>
    </submittedName>
</protein>
<keyword evidence="2" id="KW-1185">Reference proteome</keyword>
<name>A0ACA9Y8W1_9ASCO</name>